<dbReference type="EMBL" id="KN824321">
    <property type="protein sequence ID" value="KIM24696.1"/>
    <property type="molecule type" value="Genomic_DNA"/>
</dbReference>
<dbReference type="HOGENOM" id="CLU_2869037_0_0_1"/>
<accession>A0A0C3AZN0</accession>
<organism evidence="1 2">
    <name type="scientific">Serendipita vermifera MAFF 305830</name>
    <dbReference type="NCBI Taxonomy" id="933852"/>
    <lineage>
        <taxon>Eukaryota</taxon>
        <taxon>Fungi</taxon>
        <taxon>Dikarya</taxon>
        <taxon>Basidiomycota</taxon>
        <taxon>Agaricomycotina</taxon>
        <taxon>Agaricomycetes</taxon>
        <taxon>Sebacinales</taxon>
        <taxon>Serendipitaceae</taxon>
        <taxon>Serendipita</taxon>
    </lineage>
</organism>
<gene>
    <name evidence="1" type="ORF">M408DRAFT_230446</name>
</gene>
<evidence type="ECO:0000313" key="2">
    <source>
        <dbReference type="Proteomes" id="UP000054097"/>
    </source>
</evidence>
<keyword evidence="2" id="KW-1185">Reference proteome</keyword>
<name>A0A0C3AZN0_SERVB</name>
<dbReference type="Proteomes" id="UP000054097">
    <property type="component" value="Unassembled WGS sequence"/>
</dbReference>
<proteinExistence type="predicted"/>
<reference evidence="2" key="2">
    <citation type="submission" date="2015-01" db="EMBL/GenBank/DDBJ databases">
        <title>Evolutionary Origins and Diversification of the Mycorrhizal Mutualists.</title>
        <authorList>
            <consortium name="DOE Joint Genome Institute"/>
            <consortium name="Mycorrhizal Genomics Consortium"/>
            <person name="Kohler A."/>
            <person name="Kuo A."/>
            <person name="Nagy L.G."/>
            <person name="Floudas D."/>
            <person name="Copeland A."/>
            <person name="Barry K.W."/>
            <person name="Cichocki N."/>
            <person name="Veneault-Fourrey C."/>
            <person name="LaButti K."/>
            <person name="Lindquist E.A."/>
            <person name="Lipzen A."/>
            <person name="Lundell T."/>
            <person name="Morin E."/>
            <person name="Murat C."/>
            <person name="Riley R."/>
            <person name="Ohm R."/>
            <person name="Sun H."/>
            <person name="Tunlid A."/>
            <person name="Henrissat B."/>
            <person name="Grigoriev I.V."/>
            <person name="Hibbett D.S."/>
            <person name="Martin F."/>
        </authorList>
    </citation>
    <scope>NUCLEOTIDE SEQUENCE [LARGE SCALE GENOMIC DNA]</scope>
    <source>
        <strain evidence="2">MAFF 305830</strain>
    </source>
</reference>
<protein>
    <submittedName>
        <fullName evidence="1">Uncharacterized protein</fullName>
    </submittedName>
</protein>
<sequence length="64" mass="7316">MASPKLYNGKSCILLDLVHQIPNMYVEKRPTKKVKSTTHSMEIGRGAKLVGCERLCGKVEWRRE</sequence>
<reference evidence="1 2" key="1">
    <citation type="submission" date="2014-04" db="EMBL/GenBank/DDBJ databases">
        <authorList>
            <consortium name="DOE Joint Genome Institute"/>
            <person name="Kuo A."/>
            <person name="Zuccaro A."/>
            <person name="Kohler A."/>
            <person name="Nagy L.G."/>
            <person name="Floudas D."/>
            <person name="Copeland A."/>
            <person name="Barry K.W."/>
            <person name="Cichocki N."/>
            <person name="Veneault-Fourrey C."/>
            <person name="LaButti K."/>
            <person name="Lindquist E.A."/>
            <person name="Lipzen A."/>
            <person name="Lundell T."/>
            <person name="Morin E."/>
            <person name="Murat C."/>
            <person name="Sun H."/>
            <person name="Tunlid A."/>
            <person name="Henrissat B."/>
            <person name="Grigoriev I.V."/>
            <person name="Hibbett D.S."/>
            <person name="Martin F."/>
            <person name="Nordberg H.P."/>
            <person name="Cantor M.N."/>
            <person name="Hua S.X."/>
        </authorList>
    </citation>
    <scope>NUCLEOTIDE SEQUENCE [LARGE SCALE GENOMIC DNA]</scope>
    <source>
        <strain evidence="1 2">MAFF 305830</strain>
    </source>
</reference>
<evidence type="ECO:0000313" key="1">
    <source>
        <dbReference type="EMBL" id="KIM24696.1"/>
    </source>
</evidence>
<dbReference type="AlphaFoldDB" id="A0A0C3AZN0"/>